<dbReference type="InterPro" id="IPR051532">
    <property type="entry name" value="Ester_Hydrolysis_Enzymes"/>
</dbReference>
<dbReference type="EMBL" id="UOFB01000010">
    <property type="protein sequence ID" value="VAW43946.1"/>
    <property type="molecule type" value="Genomic_DNA"/>
</dbReference>
<evidence type="ECO:0000259" key="1">
    <source>
        <dbReference type="Pfam" id="PF13472"/>
    </source>
</evidence>
<dbReference type="InterPro" id="IPR013830">
    <property type="entry name" value="SGNH_hydro"/>
</dbReference>
<feature type="domain" description="SGNH hydrolase-type esterase" evidence="1">
    <location>
        <begin position="47"/>
        <end position="197"/>
    </location>
</feature>
<accession>A0A3B0WHH3</accession>
<dbReference type="InterPro" id="IPR036514">
    <property type="entry name" value="SGNH_hydro_sf"/>
</dbReference>
<organism evidence="2">
    <name type="scientific">hydrothermal vent metagenome</name>
    <dbReference type="NCBI Taxonomy" id="652676"/>
    <lineage>
        <taxon>unclassified sequences</taxon>
        <taxon>metagenomes</taxon>
        <taxon>ecological metagenomes</taxon>
    </lineage>
</organism>
<name>A0A3B0WHH3_9ZZZZ</name>
<reference evidence="2" key="1">
    <citation type="submission" date="2018-06" db="EMBL/GenBank/DDBJ databases">
        <authorList>
            <person name="Zhirakovskaya E."/>
        </authorList>
    </citation>
    <scope>NUCLEOTIDE SEQUENCE</scope>
</reference>
<dbReference type="CDD" id="cd01822">
    <property type="entry name" value="Lysophospholipase_L1_like"/>
    <property type="match status" value="1"/>
</dbReference>
<gene>
    <name evidence="2" type="ORF">MNBD_GAMMA04-1659</name>
</gene>
<dbReference type="AlphaFoldDB" id="A0A3B0WHH3"/>
<dbReference type="SUPFAM" id="SSF52266">
    <property type="entry name" value="SGNH hydrolase"/>
    <property type="match status" value="1"/>
</dbReference>
<dbReference type="Pfam" id="PF13472">
    <property type="entry name" value="Lipase_GDSL_2"/>
    <property type="match status" value="1"/>
</dbReference>
<dbReference type="PANTHER" id="PTHR30383:SF5">
    <property type="entry name" value="SGNH HYDROLASE-TYPE ESTERASE DOMAIN-CONTAINING PROTEIN"/>
    <property type="match status" value="1"/>
</dbReference>
<evidence type="ECO:0000313" key="2">
    <source>
        <dbReference type="EMBL" id="VAW43946.1"/>
    </source>
</evidence>
<dbReference type="GO" id="GO:0004622">
    <property type="term" value="F:phosphatidylcholine lysophospholipase activity"/>
    <property type="evidence" value="ECO:0007669"/>
    <property type="project" value="TreeGrafter"/>
</dbReference>
<dbReference type="PROSITE" id="PS51257">
    <property type="entry name" value="PROKAR_LIPOPROTEIN"/>
    <property type="match status" value="1"/>
</dbReference>
<proteinExistence type="predicted"/>
<dbReference type="Gene3D" id="3.40.50.1110">
    <property type="entry name" value="SGNH hydrolase"/>
    <property type="match status" value="1"/>
</dbReference>
<sequence>MNTYPNRPLFLLHMLRPLFMVISIVLTLTGCSKTDISPLEKNAVIVAFGDSLTQGTGVSLDKSYPAVLQALTGHAVINAGVSGETTRQGLIRFSKVLEQQQPQLVILLEGGNDFLKKVPHDKIKANLARMIAIAHEKQIAVLLVGVPNKPLWGSADLYDELAEEWHIPLEEDIVPSLMRRTSMKSDYVHFNEQGYQALAEAIYSALQTSGAL</sequence>
<protein>
    <recommendedName>
        <fullName evidence="1">SGNH hydrolase-type esterase domain-containing protein</fullName>
    </recommendedName>
</protein>
<dbReference type="PANTHER" id="PTHR30383">
    <property type="entry name" value="THIOESTERASE 1/PROTEASE 1/LYSOPHOSPHOLIPASE L1"/>
    <property type="match status" value="1"/>
</dbReference>